<feature type="transmembrane region" description="Helical" evidence="1">
    <location>
        <begin position="45"/>
        <end position="68"/>
    </location>
</feature>
<reference evidence="5 8" key="3">
    <citation type="submission" date="2017-09" db="EMBL/GenBank/DDBJ databases">
        <authorList>
            <person name="Ehlers B."/>
            <person name="Leendertz F.H."/>
        </authorList>
    </citation>
    <scope>NUCLEOTIDE SEQUENCE [LARGE SCALE GENOMIC DNA]</scope>
    <source>
        <strain evidence="5 8">Nm42</strain>
    </source>
</reference>
<keyword evidence="1" id="KW-1133">Transmembrane helix</keyword>
<dbReference type="EMBL" id="QAOL01000005">
    <property type="protein sequence ID" value="PTQ87402.1"/>
    <property type="molecule type" value="Genomic_DNA"/>
</dbReference>
<dbReference type="RefSeq" id="WP_062558025.1">
    <property type="nucleotide sequence ID" value="NZ_CP013341.1"/>
</dbReference>
<dbReference type="EMBL" id="FOFX01000001">
    <property type="protein sequence ID" value="SEP65937.1"/>
    <property type="molecule type" value="Genomic_DNA"/>
</dbReference>
<dbReference type="KEGG" id="nur:ATY38_03205"/>
<organism evidence="2 9">
    <name type="scientific">Nitrosomonas ureae</name>
    <dbReference type="NCBI Taxonomy" id="44577"/>
    <lineage>
        <taxon>Bacteria</taxon>
        <taxon>Pseudomonadati</taxon>
        <taxon>Pseudomonadota</taxon>
        <taxon>Betaproteobacteria</taxon>
        <taxon>Nitrosomonadales</taxon>
        <taxon>Nitrosomonadaceae</taxon>
        <taxon>Nitrosomonas</taxon>
    </lineage>
</organism>
<evidence type="ECO:0000256" key="1">
    <source>
        <dbReference type="SAM" id="Phobius"/>
    </source>
</evidence>
<evidence type="ECO:0000313" key="9">
    <source>
        <dbReference type="Proteomes" id="UP000244110"/>
    </source>
</evidence>
<proteinExistence type="predicted"/>
<keyword evidence="1" id="KW-0472">Membrane</keyword>
<evidence type="ECO:0000313" key="3">
    <source>
        <dbReference type="EMBL" id="SDT94881.1"/>
    </source>
</evidence>
<dbReference type="Proteomes" id="UP000181998">
    <property type="component" value="Unassembled WGS sequence"/>
</dbReference>
<dbReference type="InterPro" id="IPR021344">
    <property type="entry name" value="DUF2970"/>
</dbReference>
<name>A0A0S3AHE1_9PROT</name>
<evidence type="ECO:0000313" key="6">
    <source>
        <dbReference type="Proteomes" id="UP000181998"/>
    </source>
</evidence>
<accession>A0A0S3AHE1</accession>
<dbReference type="Pfam" id="PF11174">
    <property type="entry name" value="DUF2970"/>
    <property type="match status" value="1"/>
</dbReference>
<sequence length="69" mass="7551">MNKITEKQTGARIWQIAKAVMFAFMGIRKESDLEYDAATLKPAQVIIGGIIGAIIFVLSIMLVVRLAVS</sequence>
<evidence type="ECO:0000313" key="7">
    <source>
        <dbReference type="Proteomes" id="UP000182882"/>
    </source>
</evidence>
<reference evidence="3" key="1">
    <citation type="submission" date="2016-10" db="EMBL/GenBank/DDBJ databases">
        <authorList>
            <person name="de Groot N.N."/>
        </authorList>
    </citation>
    <scope>NUCLEOTIDE SEQUENCE [LARGE SCALE GENOMIC DNA]</scope>
    <source>
        <strain evidence="3">Nm10</strain>
        <strain evidence="4">Nm9</strain>
    </source>
</reference>
<evidence type="ECO:0000313" key="8">
    <source>
        <dbReference type="Proteomes" id="UP000219335"/>
    </source>
</evidence>
<protein>
    <recommendedName>
        <fullName evidence="10">DUF2970 family protein</fullName>
    </recommendedName>
</protein>
<keyword evidence="7" id="KW-1185">Reference proteome</keyword>
<dbReference type="Proteomes" id="UP000182882">
    <property type="component" value="Unassembled WGS sequence"/>
</dbReference>
<reference evidence="2 9" key="4">
    <citation type="submission" date="2018-04" db="EMBL/GenBank/DDBJ databases">
        <title>Active sludge and wastewater microbial communities from Klosterneuburg, Austria.</title>
        <authorList>
            <person name="Wagner M."/>
        </authorList>
    </citation>
    <scope>NUCLEOTIDE SEQUENCE [LARGE SCALE GENOMIC DNA]</scope>
    <source>
        <strain evidence="2 9">Nm4</strain>
    </source>
</reference>
<dbReference type="OrthoDB" id="8657357at2"/>
<evidence type="ECO:0000313" key="5">
    <source>
        <dbReference type="EMBL" id="SOD17334.1"/>
    </source>
</evidence>
<dbReference type="AlphaFoldDB" id="A0A0S3AHE1"/>
<gene>
    <name evidence="2" type="ORF">C8R28_10058</name>
    <name evidence="3" type="ORF">SAMN05216406_1135</name>
    <name evidence="4" type="ORF">SAMN05421510_1001141</name>
    <name evidence="5" type="ORF">SAMN06297164_1153</name>
</gene>
<dbReference type="EMBL" id="OCMU01000001">
    <property type="protein sequence ID" value="SOD17334.1"/>
    <property type="molecule type" value="Genomic_DNA"/>
</dbReference>
<dbReference type="Proteomes" id="UP000244110">
    <property type="component" value="Unassembled WGS sequence"/>
</dbReference>
<dbReference type="EMBL" id="FNLN01000013">
    <property type="protein sequence ID" value="SDT94881.1"/>
    <property type="molecule type" value="Genomic_DNA"/>
</dbReference>
<dbReference type="STRING" id="44577.ATY38_03205"/>
<evidence type="ECO:0008006" key="10">
    <source>
        <dbReference type="Google" id="ProtNLM"/>
    </source>
</evidence>
<reference evidence="6 7" key="2">
    <citation type="submission" date="2016-10" db="EMBL/GenBank/DDBJ databases">
        <authorList>
            <person name="Varghese N."/>
            <person name="Submissions S."/>
        </authorList>
    </citation>
    <scope>NUCLEOTIDE SEQUENCE [LARGE SCALE GENOMIC DNA]</scope>
    <source>
        <strain evidence="7">Nm10</strain>
        <strain evidence="6">Nm9</strain>
    </source>
</reference>
<evidence type="ECO:0000313" key="2">
    <source>
        <dbReference type="EMBL" id="PTQ87402.1"/>
    </source>
</evidence>
<dbReference type="Proteomes" id="UP000219335">
    <property type="component" value="Unassembled WGS sequence"/>
</dbReference>
<keyword evidence="1" id="KW-0812">Transmembrane</keyword>
<evidence type="ECO:0000313" key="4">
    <source>
        <dbReference type="EMBL" id="SEP65937.1"/>
    </source>
</evidence>